<dbReference type="InterPro" id="IPR029058">
    <property type="entry name" value="AB_hydrolase_fold"/>
</dbReference>
<dbReference type="GO" id="GO:0004806">
    <property type="term" value="F:triacylglycerol lipase activity"/>
    <property type="evidence" value="ECO:0007669"/>
    <property type="project" value="TreeGrafter"/>
</dbReference>
<dbReference type="PANTHER" id="PTHR48081">
    <property type="entry name" value="AB HYDROLASE SUPERFAMILY PROTEIN C4A8.06C"/>
    <property type="match status" value="1"/>
</dbReference>
<evidence type="ECO:0000259" key="3">
    <source>
        <dbReference type="Pfam" id="PF07859"/>
    </source>
</evidence>
<dbReference type="InterPro" id="IPR013094">
    <property type="entry name" value="AB_hydrolase_3"/>
</dbReference>
<keyword evidence="2" id="KW-0378">Hydrolase</keyword>
<keyword evidence="5" id="KW-1185">Reference proteome</keyword>
<accession>A0A840AM89</accession>
<dbReference type="AlphaFoldDB" id="A0A840AM89"/>
<feature type="domain" description="Alpha/beta hydrolase fold-3" evidence="3">
    <location>
        <begin position="138"/>
        <end position="338"/>
    </location>
</feature>
<protein>
    <submittedName>
        <fullName evidence="4">Acetyl esterase/lipase</fullName>
    </submittedName>
</protein>
<dbReference type="SUPFAM" id="SSF53474">
    <property type="entry name" value="alpha/beta-Hydrolases"/>
    <property type="match status" value="1"/>
</dbReference>
<comment type="caution">
    <text evidence="4">The sequence shown here is derived from an EMBL/GenBank/DDBJ whole genome shotgun (WGS) entry which is preliminary data.</text>
</comment>
<reference evidence="4 5" key="1">
    <citation type="submission" date="2020-08" db="EMBL/GenBank/DDBJ databases">
        <title>Genomic Encyclopedia of Type Strains, Phase IV (KMG-IV): sequencing the most valuable type-strain genomes for metagenomic binning, comparative biology and taxonomic classification.</title>
        <authorList>
            <person name="Goeker M."/>
        </authorList>
    </citation>
    <scope>NUCLEOTIDE SEQUENCE [LARGE SCALE GENOMIC DNA]</scope>
    <source>
        <strain evidence="4 5">DSM 25966</strain>
    </source>
</reference>
<evidence type="ECO:0000256" key="1">
    <source>
        <dbReference type="ARBA" id="ARBA00010515"/>
    </source>
</evidence>
<comment type="similarity">
    <text evidence="1">Belongs to the 'GDXG' lipolytic enzyme family.</text>
</comment>
<gene>
    <name evidence="4" type="ORF">GGR25_001423</name>
</gene>
<organism evidence="4 5">
    <name type="scientific">Kaistia hirudinis</name>
    <dbReference type="NCBI Taxonomy" id="1293440"/>
    <lineage>
        <taxon>Bacteria</taxon>
        <taxon>Pseudomonadati</taxon>
        <taxon>Pseudomonadota</taxon>
        <taxon>Alphaproteobacteria</taxon>
        <taxon>Hyphomicrobiales</taxon>
        <taxon>Kaistiaceae</taxon>
        <taxon>Kaistia</taxon>
    </lineage>
</organism>
<dbReference type="EMBL" id="JACIDS010000002">
    <property type="protein sequence ID" value="MBB3930384.1"/>
    <property type="molecule type" value="Genomic_DNA"/>
</dbReference>
<dbReference type="PANTHER" id="PTHR48081:SF30">
    <property type="entry name" value="ACETYL-HYDROLASE LIPR-RELATED"/>
    <property type="match status" value="1"/>
</dbReference>
<name>A0A840AM89_9HYPH</name>
<sequence>MSENSRGFDPSRRGLMFGSAALLFAPMLLTQAGAAFARAAAPIGAREIPAHRLPVPDTVSEAMRAVVGAPLPAGWDKVPANAAEWRALAKASGEGAGPVLAMIRDKLGVKLETATIGGVPVFVSTPDPLPAANRDRLLVHFHGGGYALFPGEVGAGEGMMMAGYGRFRVVSVDYRMAPDFPFPAALDDAIAVWKALLAEHDPRRMAMFGTSAGGGLTLATVMRARAEGLPLPAAIAPGSPWVDLAGAGDTIHANQFTDNSLVSFDGWVGAAARIYAGKESLANPLISPIHGDFTGLPPAILTSGTRDLLLSDTVRTHRRLRQAGIDASLQVFEAQSHAQFLTPFTPETEEAFGEIAAFLGRHLA</sequence>
<dbReference type="RefSeq" id="WP_183398047.1">
    <property type="nucleotide sequence ID" value="NZ_JACIDS010000002.1"/>
</dbReference>
<evidence type="ECO:0000313" key="5">
    <source>
        <dbReference type="Proteomes" id="UP000553963"/>
    </source>
</evidence>
<dbReference type="Gene3D" id="3.40.50.1820">
    <property type="entry name" value="alpha/beta hydrolase"/>
    <property type="match status" value="1"/>
</dbReference>
<evidence type="ECO:0000313" key="4">
    <source>
        <dbReference type="EMBL" id="MBB3930384.1"/>
    </source>
</evidence>
<dbReference type="Pfam" id="PF07859">
    <property type="entry name" value="Abhydrolase_3"/>
    <property type="match status" value="1"/>
</dbReference>
<dbReference type="InterPro" id="IPR006311">
    <property type="entry name" value="TAT_signal"/>
</dbReference>
<dbReference type="Proteomes" id="UP000553963">
    <property type="component" value="Unassembled WGS sequence"/>
</dbReference>
<evidence type="ECO:0000256" key="2">
    <source>
        <dbReference type="ARBA" id="ARBA00022801"/>
    </source>
</evidence>
<dbReference type="InterPro" id="IPR050300">
    <property type="entry name" value="GDXG_lipolytic_enzyme"/>
</dbReference>
<proteinExistence type="inferred from homology"/>
<dbReference type="PROSITE" id="PS51318">
    <property type="entry name" value="TAT"/>
    <property type="match status" value="1"/>
</dbReference>